<dbReference type="InterPro" id="IPR027417">
    <property type="entry name" value="P-loop_NTPase"/>
</dbReference>
<evidence type="ECO:0000259" key="8">
    <source>
        <dbReference type="Pfam" id="PF13087"/>
    </source>
</evidence>
<dbReference type="Pfam" id="PF13087">
    <property type="entry name" value="AAA_12"/>
    <property type="match status" value="1"/>
</dbReference>
<dbReference type="GO" id="GO:0005524">
    <property type="term" value="F:ATP binding"/>
    <property type="evidence" value="ECO:0007669"/>
    <property type="project" value="UniProtKB-KW"/>
</dbReference>
<comment type="similarity">
    <text evidence="1">Belongs to the DNA2/NAM7 helicase family.</text>
</comment>
<name>A0A178D4E5_9EURO</name>
<evidence type="ECO:0000259" key="7">
    <source>
        <dbReference type="Pfam" id="PF13086"/>
    </source>
</evidence>
<gene>
    <name evidence="9" type="ORF">AYO20_04183</name>
</gene>
<dbReference type="CDD" id="cd18808">
    <property type="entry name" value="SF1_C_Upf1"/>
    <property type="match status" value="1"/>
</dbReference>
<feature type="compositionally biased region" description="Polar residues" evidence="6">
    <location>
        <begin position="1"/>
        <end position="54"/>
    </location>
</feature>
<dbReference type="SUPFAM" id="SSF52540">
    <property type="entry name" value="P-loop containing nucleoside triphosphate hydrolases"/>
    <property type="match status" value="1"/>
</dbReference>
<evidence type="ECO:0000256" key="4">
    <source>
        <dbReference type="ARBA" id="ARBA00022806"/>
    </source>
</evidence>
<evidence type="ECO:0000256" key="2">
    <source>
        <dbReference type="ARBA" id="ARBA00022741"/>
    </source>
</evidence>
<dbReference type="Proteomes" id="UP000185904">
    <property type="component" value="Unassembled WGS sequence"/>
</dbReference>
<feature type="compositionally biased region" description="Polar residues" evidence="6">
    <location>
        <begin position="115"/>
        <end position="131"/>
    </location>
</feature>
<feature type="compositionally biased region" description="Basic and acidic residues" evidence="6">
    <location>
        <begin position="1181"/>
        <end position="1254"/>
    </location>
</feature>
<dbReference type="InterPro" id="IPR050534">
    <property type="entry name" value="Coronavir_polyprotein_1ab"/>
</dbReference>
<proteinExistence type="inferred from homology"/>
<dbReference type="EMBL" id="LVCJ01000021">
    <property type="protein sequence ID" value="OAL36567.1"/>
    <property type="molecule type" value="Genomic_DNA"/>
</dbReference>
<comment type="caution">
    <text evidence="9">The sequence shown here is derived from an EMBL/GenBank/DDBJ whole genome shotgun (WGS) entry which is preliminary data.</text>
</comment>
<dbReference type="Pfam" id="PF13086">
    <property type="entry name" value="AAA_11"/>
    <property type="match status" value="1"/>
</dbReference>
<feature type="domain" description="DNA2/NAM7 helicase helicase" evidence="7">
    <location>
        <begin position="595"/>
        <end position="889"/>
    </location>
</feature>
<dbReference type="InterPro" id="IPR041677">
    <property type="entry name" value="DNA2/NAM7_AAA_11"/>
</dbReference>
<keyword evidence="3" id="KW-0378">Hydrolase</keyword>
<dbReference type="GO" id="GO:0043139">
    <property type="term" value="F:5'-3' DNA helicase activity"/>
    <property type="evidence" value="ECO:0007669"/>
    <property type="project" value="TreeGrafter"/>
</dbReference>
<feature type="region of interest" description="Disordered" evidence="6">
    <location>
        <begin position="1"/>
        <end position="74"/>
    </location>
</feature>
<feature type="domain" description="DNA2/NAM7 helicase-like C-terminal" evidence="8">
    <location>
        <begin position="902"/>
        <end position="1096"/>
    </location>
</feature>
<dbReference type="RefSeq" id="XP_022501579.1">
    <property type="nucleotide sequence ID" value="XM_022642482.1"/>
</dbReference>
<dbReference type="GO" id="GO:0016787">
    <property type="term" value="F:hydrolase activity"/>
    <property type="evidence" value="ECO:0007669"/>
    <property type="project" value="UniProtKB-KW"/>
</dbReference>
<evidence type="ECO:0000313" key="9">
    <source>
        <dbReference type="EMBL" id="OAL36567.1"/>
    </source>
</evidence>
<accession>A0A178D4E5</accession>
<sequence length="1277" mass="142875">MADPTSGMSWEENSNNNLPADPSGTSWEENSNNNLLGGQVSNNNTWANGPSSANDAWGKPSDQDDTAHVDVSSLPSIDLKTLPTLFKSRFAMVKDAQSASFTKKATPKPFEISSAEMQSGEKPQQMSSRITQKGFKAKPPRAEKPGKPAKVWEQKGQDIKEDEIAALFDESSGLAVETVFGIEAYAAGTPWPCTIIDIQTGEQLHGADADVRIAFICDKHISHIQVVVARPSINFPEVADYRAVLRFSADAVTQLNIVEIQHEEFQQHSPANRCFALIINYELGEVNSESFLIPNAPPQIQRLKDHMRAKQPLIFHICGSVHTLENYAALHQQLAVDQAIHPLTKWICPGKSKFVMQKEEFIPKAKRPENCIVAAKNSYFSYDELLVSQCIGDLQEREYVLDQLTTYEAKLHNLYVFELVKGANRAFLGLLDVPVEDQIRLQGGDSLYISDPAIEDEDCCLHATVAEAIPGLPSTLVPLHVTNYYDRENNTFGHPSLKITPIPLSAQDSLAKNLKALRAAPSMKVKIVFDKDEQVYKDKVVGMNLLHEWFSQHSELAIAFQQFILGNDYENIPSFNIFEPILSVIPNPKEIMHALNEGQSQAIDFCMNAPAGAPIIKGPPGTGKTYVGTEISRPFVRAGLDEVHVLVASNANKPIDTFALRLHQMIMSENNPHAYLIRIFSFSTEKDIATRISKLEARKAGKARNHRPTLVEELQPEEREAFECLQFSMAAYENYQREHTYEVELVPDERVSERCLQLATGTRMLQVIGKIPAGKGDPAPQPQEFHEFSSLYQQLCNGTELQKDTKAVFRAQLKKLMNHVISNATIICTTSSLAIQNKYASACKEVIKLVVLEEAARIEQSEALSLRANYPHAVGFVQIGDIQQLRTFVAAPAEAGNFVSQLTRSLMYRSVASGAPSAMLTVQHRMDRDISRCPNELSYEGKLIDHQSVSQQSRPFTQQVRNWNKERFGRGTTAVLIDIHETMTEESPTKSRYNKTFVKYGINLAKDLVDKFPTKSVSIFVYYGAQYLLYLAALDRLRLVDDKYSKIYVDKVDRIQGYECDFVITDMPVRGNGGFLKELNRLNVAHTRARYGFYYIIDRSAVFKTRSPPIMRVVKSYIKSGIRHSITMAEQLIKPIVSPYFEENMVDFSSGQANLPGGDGWDEQPRDSRPPTAQEQEEAAAIEKETNEHIKAEEEQGHTEEEQGHTEEEQGHTGEEQGHTGEEQGHTGEEQGHTGEEQGHTGEEQGHTGEEQGRPEAMGNDLNSWMNAPVENPKWAW</sequence>
<dbReference type="InterPro" id="IPR041679">
    <property type="entry name" value="DNA2/NAM7-like_C"/>
</dbReference>
<reference evidence="9 10" key="1">
    <citation type="submission" date="2016-03" db="EMBL/GenBank/DDBJ databases">
        <title>The draft genome sequence of Fonsecaea nubica causative agent of cutaneous subcutaneous infection in human host.</title>
        <authorList>
            <person name="Costa F."/>
            <person name="Sybren D.H."/>
            <person name="Raittz R.T."/>
            <person name="Weiss V.A."/>
            <person name="Leao A.C."/>
            <person name="Gomes R."/>
            <person name="De Souza E.M."/>
            <person name="Pedrosa F.O."/>
            <person name="Steffens M.B."/>
            <person name="Bombassaro A."/>
            <person name="Tadra-Sfeir M.Z."/>
            <person name="Moreno L.F."/>
            <person name="Najafzadeh M.J."/>
            <person name="Felipe M.S."/>
            <person name="Teixeira M."/>
            <person name="Sun J."/>
            <person name="Xi L."/>
            <person name="Castro M.A."/>
            <person name="Vicente V.A."/>
        </authorList>
    </citation>
    <scope>NUCLEOTIDE SEQUENCE [LARGE SCALE GENOMIC DNA]</scope>
    <source>
        <strain evidence="9 10">CBS 269.64</strain>
    </source>
</reference>
<dbReference type="Gene3D" id="3.40.50.300">
    <property type="entry name" value="P-loop containing nucleotide triphosphate hydrolases"/>
    <property type="match status" value="2"/>
</dbReference>
<dbReference type="GeneID" id="34587604"/>
<feature type="compositionally biased region" description="Basic and acidic residues" evidence="6">
    <location>
        <begin position="140"/>
        <end position="154"/>
    </location>
</feature>
<dbReference type="InterPro" id="IPR047187">
    <property type="entry name" value="SF1_C_Upf1"/>
</dbReference>
<evidence type="ECO:0008006" key="11">
    <source>
        <dbReference type="Google" id="ProtNLM"/>
    </source>
</evidence>
<dbReference type="PANTHER" id="PTHR43788">
    <property type="entry name" value="DNA2/NAM7 HELICASE FAMILY MEMBER"/>
    <property type="match status" value="1"/>
</dbReference>
<protein>
    <recommendedName>
        <fullName evidence="11">DNA2/NAM7 helicase-like C-terminal domain-containing protein</fullName>
    </recommendedName>
</protein>
<keyword evidence="4" id="KW-0347">Helicase</keyword>
<keyword evidence="10" id="KW-1185">Reference proteome</keyword>
<evidence type="ECO:0000313" key="10">
    <source>
        <dbReference type="Proteomes" id="UP000185904"/>
    </source>
</evidence>
<dbReference type="PANTHER" id="PTHR43788:SF8">
    <property type="entry name" value="DNA-BINDING PROTEIN SMUBP-2"/>
    <property type="match status" value="1"/>
</dbReference>
<dbReference type="AlphaFoldDB" id="A0A178D4E5"/>
<evidence type="ECO:0000256" key="6">
    <source>
        <dbReference type="SAM" id="MobiDB-lite"/>
    </source>
</evidence>
<feature type="region of interest" description="Disordered" evidence="6">
    <location>
        <begin position="1148"/>
        <end position="1277"/>
    </location>
</feature>
<organism evidence="9 10">
    <name type="scientific">Fonsecaea nubica</name>
    <dbReference type="NCBI Taxonomy" id="856822"/>
    <lineage>
        <taxon>Eukaryota</taxon>
        <taxon>Fungi</taxon>
        <taxon>Dikarya</taxon>
        <taxon>Ascomycota</taxon>
        <taxon>Pezizomycotina</taxon>
        <taxon>Eurotiomycetes</taxon>
        <taxon>Chaetothyriomycetidae</taxon>
        <taxon>Chaetothyriales</taxon>
        <taxon>Herpotrichiellaceae</taxon>
        <taxon>Fonsecaea</taxon>
    </lineage>
</organism>
<evidence type="ECO:0000256" key="3">
    <source>
        <dbReference type="ARBA" id="ARBA00022801"/>
    </source>
</evidence>
<keyword evidence="5" id="KW-0067">ATP-binding</keyword>
<evidence type="ECO:0000256" key="1">
    <source>
        <dbReference type="ARBA" id="ARBA00007913"/>
    </source>
</evidence>
<keyword evidence="2" id="KW-0547">Nucleotide-binding</keyword>
<evidence type="ECO:0000256" key="5">
    <source>
        <dbReference type="ARBA" id="ARBA00022840"/>
    </source>
</evidence>
<feature type="region of interest" description="Disordered" evidence="6">
    <location>
        <begin position="114"/>
        <end position="154"/>
    </location>
</feature>
<dbReference type="OrthoDB" id="4114761at2759"/>